<feature type="domain" description="Helicase superfamily 3 single-stranded DNA/RNA virus" evidence="1">
    <location>
        <begin position="248"/>
        <end position="345"/>
    </location>
</feature>
<sequence>MAKKEANLTAIMLVQQLEEEYWLSDDYKSVIQKAKDGNCRPLLEMIIQKLEEHDIIAKEAYIIKHDKDKVTIWNPDKMKNEINDKEEHVHALLKFEKGASLKKIALAIGVEPQYLERLKSGRYGYDNCLAYMVHAKDFPEKYQYSPDEVITVLGESYKSIYQRKIETWVRGRATKKAKETDLGVDWLIEKILAGEISKSNILLTDEYYAIYGQHKRRINEALDTVGERKSYQAIIDLETGNYKKSALFIMADSGVGKTKFSMELIHHLQNIAKENYDYNLSYCLTASRNAFDEYNGQELLLLDDVRGETLTVSDWLKLLDPYMISPISARYHNKMGSAKLIIITSTLLPSVFFSQAVGNKNEDNGQFIRRFDYQVYIPESDKFLLSVPEKNEQVEGQNAFPVFHSYSFSTATEVLDKDTAMEHIINTIFDNMNLKNKKVINASDQTNNDNPNTQQK</sequence>
<dbReference type="GO" id="GO:0005727">
    <property type="term" value="C:extrachromosomal circular DNA"/>
    <property type="evidence" value="ECO:0007669"/>
    <property type="project" value="InterPro"/>
</dbReference>
<name>A0A3S9MR90_9STRE</name>
<evidence type="ECO:0000313" key="3">
    <source>
        <dbReference type="EMBL" id="AZQ41738.1"/>
    </source>
</evidence>
<dbReference type="AlphaFoldDB" id="A0A3S9MR90"/>
<dbReference type="InterPro" id="IPR027417">
    <property type="entry name" value="P-loop_NTPase"/>
</dbReference>
<gene>
    <name evidence="3" type="ORF">EHW89_04390</name>
</gene>
<dbReference type="Pfam" id="PF01719">
    <property type="entry name" value="Rep_OBD"/>
    <property type="match status" value="1"/>
</dbReference>
<dbReference type="GO" id="GO:0006260">
    <property type="term" value="P:DNA replication"/>
    <property type="evidence" value="ECO:0007669"/>
    <property type="project" value="InterPro"/>
</dbReference>
<dbReference type="EMBL" id="CP034543">
    <property type="protein sequence ID" value="AZQ41738.1"/>
    <property type="molecule type" value="Genomic_DNA"/>
</dbReference>
<dbReference type="Proteomes" id="UP000272924">
    <property type="component" value="Chromosome"/>
</dbReference>
<accession>A0A3S9MR90</accession>
<evidence type="ECO:0000259" key="1">
    <source>
        <dbReference type="Pfam" id="PF00910"/>
    </source>
</evidence>
<dbReference type="InterPro" id="IPR002631">
    <property type="entry name" value="Plasmid_rep_OBD"/>
</dbReference>
<dbReference type="GO" id="GO:0003723">
    <property type="term" value="F:RNA binding"/>
    <property type="evidence" value="ECO:0007669"/>
    <property type="project" value="InterPro"/>
</dbReference>
<dbReference type="GO" id="GO:0003724">
    <property type="term" value="F:RNA helicase activity"/>
    <property type="evidence" value="ECO:0007669"/>
    <property type="project" value="InterPro"/>
</dbReference>
<feature type="domain" description="Plasmid replication protein origin binding" evidence="2">
    <location>
        <begin position="62"/>
        <end position="152"/>
    </location>
</feature>
<evidence type="ECO:0000313" key="4">
    <source>
        <dbReference type="Proteomes" id="UP000272924"/>
    </source>
</evidence>
<organism evidence="3 4">
    <name type="scientific">Streptococcus periodonticum</name>
    <dbReference type="NCBI Taxonomy" id="2490633"/>
    <lineage>
        <taxon>Bacteria</taxon>
        <taxon>Bacillati</taxon>
        <taxon>Bacillota</taxon>
        <taxon>Bacilli</taxon>
        <taxon>Lactobacillales</taxon>
        <taxon>Streptococcaceae</taxon>
        <taxon>Streptococcus</taxon>
    </lineage>
</organism>
<protein>
    <submittedName>
        <fullName evidence="3">Plasmid replication-like protein</fullName>
    </submittedName>
</protein>
<keyword evidence="4" id="KW-1185">Reference proteome</keyword>
<dbReference type="GO" id="GO:0003916">
    <property type="term" value="F:DNA topoisomerase activity"/>
    <property type="evidence" value="ECO:0007669"/>
    <property type="project" value="InterPro"/>
</dbReference>
<dbReference type="Gene3D" id="3.40.1310.30">
    <property type="match status" value="1"/>
</dbReference>
<reference evidence="4" key="1">
    <citation type="submission" date="2018-12" db="EMBL/GenBank/DDBJ databases">
        <title>Genome sequencing of Streptococcus sp. KCOM 2412 (= ChDC F135).</title>
        <authorList>
            <person name="Kook J.-K."/>
            <person name="Park S.-N."/>
            <person name="Lim Y.K."/>
        </authorList>
    </citation>
    <scope>NUCLEOTIDE SEQUENCE [LARGE SCALE GENOMIC DNA]</scope>
    <source>
        <strain evidence="4">KCOM 2412</strain>
    </source>
</reference>
<dbReference type="InterPro" id="IPR000605">
    <property type="entry name" value="Helicase_SF3_ssDNA/RNA_vir"/>
</dbReference>
<evidence type="ECO:0000259" key="2">
    <source>
        <dbReference type="Pfam" id="PF01719"/>
    </source>
</evidence>
<dbReference type="Pfam" id="PF00910">
    <property type="entry name" value="RNA_helicase"/>
    <property type="match status" value="1"/>
</dbReference>
<dbReference type="SUPFAM" id="SSF52540">
    <property type="entry name" value="P-loop containing nucleoside triphosphate hydrolases"/>
    <property type="match status" value="1"/>
</dbReference>
<proteinExistence type="predicted"/>
<dbReference type="GO" id="GO:0003677">
    <property type="term" value="F:DNA binding"/>
    <property type="evidence" value="ECO:0007669"/>
    <property type="project" value="InterPro"/>
</dbReference>
<dbReference type="RefSeq" id="WP_126466899.1">
    <property type="nucleotide sequence ID" value="NZ_CP034543.1"/>
</dbReference>
<dbReference type="KEGG" id="spei:EHW89_04390"/>